<dbReference type="PANTHER" id="PTHR38834:SF3">
    <property type="entry name" value="SOLUTE-BINDING PROTEIN FAMILY 3_N-TERMINAL DOMAIN-CONTAINING PROTEIN"/>
    <property type="match status" value="1"/>
</dbReference>
<evidence type="ECO:0000313" key="1">
    <source>
        <dbReference type="EMBL" id="OEG75065.1"/>
    </source>
</evidence>
<accession>A0A1E5IWZ5</accession>
<gene>
    <name evidence="1" type="ORF">BEL05_12070</name>
</gene>
<dbReference type="Gene3D" id="3.40.190.10">
    <property type="entry name" value="Periplasmic binding protein-like II"/>
    <property type="match status" value="2"/>
</dbReference>
<evidence type="ECO:0000313" key="2">
    <source>
        <dbReference type="Proteomes" id="UP000095230"/>
    </source>
</evidence>
<dbReference type="SUPFAM" id="SSF53850">
    <property type="entry name" value="Periplasmic binding protein-like II"/>
    <property type="match status" value="1"/>
</dbReference>
<sequence length="247" mass="28175">MLWLPASVGTLAMANDLSQLSFFTESYPPYNYRESHELKGIAVDLLLAAVSKVDDRLDPNSIQLVPWARGYKLTLSGVNTVLFSTTRTPFREPMFEWVGPIATTRVVLFAPTAKQLKIANIADIKKHMIGTIRDDIGEQAVLNMGVPRTQIMQAHNAHSLLYMLQRERIDMWAYEEFVGRWLIKRAAIKIDEFEAVYTLKESELYYAFSLDSDPKLRALLQLGVDRVKANIQENGLSEYQNILSKYQ</sequence>
<dbReference type="Proteomes" id="UP000095230">
    <property type="component" value="Unassembled WGS sequence"/>
</dbReference>
<dbReference type="PANTHER" id="PTHR38834">
    <property type="entry name" value="PERIPLASMIC SUBSTRATE BINDING PROTEIN FAMILY 3"/>
    <property type="match status" value="1"/>
</dbReference>
<dbReference type="OrthoDB" id="8587856at2"/>
<dbReference type="AlphaFoldDB" id="A0A1E5IWZ5"/>
<dbReference type="STRING" id="23.BEL05_12070"/>
<protein>
    <submittedName>
        <fullName evidence="1">Amino acid ABC transporter substrate-binding protein</fullName>
    </submittedName>
</protein>
<dbReference type="EMBL" id="MCBT01000013">
    <property type="protein sequence ID" value="OEG75065.1"/>
    <property type="molecule type" value="Genomic_DNA"/>
</dbReference>
<comment type="caution">
    <text evidence="1">The sequence shown here is derived from an EMBL/GenBank/DDBJ whole genome shotgun (WGS) entry which is preliminary data.</text>
</comment>
<reference evidence="1 2" key="1">
    <citation type="submission" date="2016-07" db="EMBL/GenBank/DDBJ databases">
        <title>Whole-genome of two Shewanella species isolated from a digestive organ of sea cucumber Apostichopus japonicus Selenka 1867.</title>
        <authorList>
            <person name="Hong H.-H."/>
            <person name="Choi H."/>
            <person name="Cheon S."/>
            <person name="Oh J.-S."/>
            <person name="Lee H.-G."/>
            <person name="Park C."/>
        </authorList>
    </citation>
    <scope>NUCLEOTIDE SEQUENCE [LARGE SCALE GENOMIC DNA]</scope>
    <source>
        <strain evidence="1 2">CSB03KR</strain>
    </source>
</reference>
<organism evidence="1 2">
    <name type="scientific">Shewanella colwelliana</name>
    <name type="common">Alteromonas colwelliana</name>
    <dbReference type="NCBI Taxonomy" id="23"/>
    <lineage>
        <taxon>Bacteria</taxon>
        <taxon>Pseudomonadati</taxon>
        <taxon>Pseudomonadota</taxon>
        <taxon>Gammaproteobacteria</taxon>
        <taxon>Alteromonadales</taxon>
        <taxon>Shewanellaceae</taxon>
        <taxon>Shewanella</taxon>
    </lineage>
</organism>
<name>A0A1E5IWZ5_SHECO</name>
<proteinExistence type="predicted"/>